<evidence type="ECO:0000313" key="3">
    <source>
        <dbReference type="Proteomes" id="UP000243084"/>
    </source>
</evidence>
<protein>
    <recommendedName>
        <fullName evidence="1">DUF4145 domain-containing protein</fullName>
    </recommendedName>
</protein>
<accession>A0A1I5QHR1</accession>
<dbReference type="Proteomes" id="UP000243084">
    <property type="component" value="Unassembled WGS sequence"/>
</dbReference>
<dbReference type="EMBL" id="FOXM01000002">
    <property type="protein sequence ID" value="SFP45637.1"/>
    <property type="molecule type" value="Genomic_DNA"/>
</dbReference>
<proteinExistence type="predicted"/>
<evidence type="ECO:0000259" key="1">
    <source>
        <dbReference type="Pfam" id="PF13643"/>
    </source>
</evidence>
<dbReference type="AlphaFoldDB" id="A0A1I5QHR1"/>
<dbReference type="Pfam" id="PF13643">
    <property type="entry name" value="DUF4145"/>
    <property type="match status" value="1"/>
</dbReference>
<keyword evidence="3" id="KW-1185">Reference proteome</keyword>
<organism evidence="2 3">
    <name type="scientific">Geopseudomonas sagittaria</name>
    <dbReference type="NCBI Taxonomy" id="1135990"/>
    <lineage>
        <taxon>Bacteria</taxon>
        <taxon>Pseudomonadati</taxon>
        <taxon>Pseudomonadota</taxon>
        <taxon>Gammaproteobacteria</taxon>
        <taxon>Pseudomonadales</taxon>
        <taxon>Pseudomonadaceae</taxon>
        <taxon>Geopseudomonas</taxon>
    </lineage>
</organism>
<dbReference type="OrthoDB" id="4558460at2"/>
<sequence length="252" mass="28606">MELTLNNQNFTTVFSTENLPEYTCPSCNKESLKKDDLLVKATADSERMRGQDWWEPEHEEYVFRLALICQNCNDLVFLHGDGFLEEEYEIDENDGWSRRWVTYLRPKNFFPGLKFIACPLATPKEVQAHLESASALYYAHPAACCNSLRMAAEEILTSLGVPEPQPGAFMSFGNRIKQLQETSNEYNLLDALRWLGNEGSHSGSSITHKDAEHAFQVMCLLVEECYSDRKKKIHELAAAIRAHKGPIGGRSL</sequence>
<dbReference type="InterPro" id="IPR025285">
    <property type="entry name" value="DUF4145"/>
</dbReference>
<reference evidence="3" key="1">
    <citation type="submission" date="2016-10" db="EMBL/GenBank/DDBJ databases">
        <authorList>
            <person name="Varghese N."/>
            <person name="Submissions S."/>
        </authorList>
    </citation>
    <scope>NUCLEOTIDE SEQUENCE [LARGE SCALE GENOMIC DNA]</scope>
    <source>
        <strain evidence="3">JCM 18195</strain>
    </source>
</reference>
<evidence type="ECO:0000313" key="2">
    <source>
        <dbReference type="EMBL" id="SFP45637.1"/>
    </source>
</evidence>
<gene>
    <name evidence="2" type="ORF">SAMN05216229_102370</name>
</gene>
<name>A0A1I5QHR1_9GAMM</name>
<feature type="domain" description="DUF4145" evidence="1">
    <location>
        <begin position="135"/>
        <end position="218"/>
    </location>
</feature>